<dbReference type="GO" id="GO:0005524">
    <property type="term" value="F:ATP binding"/>
    <property type="evidence" value="ECO:0007669"/>
    <property type="project" value="UniProtKB-KW"/>
</dbReference>
<dbReference type="InterPro" id="IPR000212">
    <property type="entry name" value="DNA_helicase_UvrD/REP"/>
</dbReference>
<accession>A0AAJ2LRC8</accession>
<dbReference type="InterPro" id="IPR027417">
    <property type="entry name" value="P-loop_NTPase"/>
</dbReference>
<reference evidence="3" key="1">
    <citation type="submission" date="2023-04" db="EMBL/GenBank/DDBJ databases">
        <title>Genomic characterization of faba bean (Vicia faba) microsymbionts in Mexican soils.</title>
        <authorList>
            <person name="Rivera Orduna F.N."/>
            <person name="Guevara-Luna J."/>
            <person name="Yan J."/>
            <person name="Arroyo-Herrera I."/>
            <person name="Li Y."/>
            <person name="Vasquez-Murrieta M.S."/>
            <person name="Wang E.T."/>
        </authorList>
    </citation>
    <scope>NUCLEOTIDE SEQUENCE</scope>
    <source>
        <strain evidence="3">CH26</strain>
    </source>
</reference>
<dbReference type="RefSeq" id="WP_310865891.1">
    <property type="nucleotide sequence ID" value="NZ_JAVLSF010000112.1"/>
</dbReference>
<dbReference type="Pfam" id="PF13538">
    <property type="entry name" value="UvrD_C_2"/>
    <property type="match status" value="1"/>
</dbReference>
<feature type="domain" description="UvrD-like helicase C-terminal" evidence="2">
    <location>
        <begin position="235"/>
        <end position="282"/>
    </location>
</feature>
<keyword evidence="3" id="KW-0067">ATP-binding</keyword>
<evidence type="ECO:0000259" key="2">
    <source>
        <dbReference type="Pfam" id="PF13538"/>
    </source>
</evidence>
<evidence type="ECO:0000256" key="1">
    <source>
        <dbReference type="ARBA" id="ARBA00034923"/>
    </source>
</evidence>
<gene>
    <name evidence="3" type="ORF">RJJ65_34735</name>
</gene>
<dbReference type="Gene3D" id="3.40.50.300">
    <property type="entry name" value="P-loop containing nucleotide triphosphate hydrolases"/>
    <property type="match status" value="2"/>
</dbReference>
<evidence type="ECO:0000313" key="3">
    <source>
        <dbReference type="EMBL" id="MDR9777691.1"/>
    </source>
</evidence>
<protein>
    <recommendedName>
        <fullName evidence="1">DNA 3'-5' helicase II</fullName>
    </recommendedName>
</protein>
<comment type="caution">
    <text evidence="3">The sequence shown here is derived from an EMBL/GenBank/DDBJ whole genome shotgun (WGS) entry which is preliminary data.</text>
</comment>
<dbReference type="GO" id="GO:0003677">
    <property type="term" value="F:DNA binding"/>
    <property type="evidence" value="ECO:0007669"/>
    <property type="project" value="InterPro"/>
</dbReference>
<dbReference type="Proteomes" id="UP001268610">
    <property type="component" value="Unassembled WGS sequence"/>
</dbReference>
<dbReference type="EMBL" id="JAVLSF010000112">
    <property type="protein sequence ID" value="MDR9777691.1"/>
    <property type="molecule type" value="Genomic_DNA"/>
</dbReference>
<organism evidence="3 4">
    <name type="scientific">Rhizobium hidalgonense</name>
    <dbReference type="NCBI Taxonomy" id="1538159"/>
    <lineage>
        <taxon>Bacteria</taxon>
        <taxon>Pseudomonadati</taxon>
        <taxon>Pseudomonadota</taxon>
        <taxon>Alphaproteobacteria</taxon>
        <taxon>Hyphomicrobiales</taxon>
        <taxon>Rhizobiaceae</taxon>
        <taxon>Rhizobium/Agrobacterium group</taxon>
        <taxon>Rhizobium</taxon>
    </lineage>
</organism>
<dbReference type="PANTHER" id="PTHR11070:SF2">
    <property type="entry name" value="ATP-DEPENDENT DNA HELICASE SRS2"/>
    <property type="match status" value="1"/>
</dbReference>
<keyword evidence="3" id="KW-0547">Nucleotide-binding</keyword>
<dbReference type="GO" id="GO:0000725">
    <property type="term" value="P:recombinational repair"/>
    <property type="evidence" value="ECO:0007669"/>
    <property type="project" value="TreeGrafter"/>
</dbReference>
<sequence>LFTCYNRSLAQRIAFDLQDEQTITVLSFHELVLACCQQAGIDPLFPKRYDDQVLWYQEGCIAALEKAVLDPSNEFDTIIVDEAADFSELWWLGLEQLLAAKSSWYCFYDINQCIYQNGREWQKPFEADEFVLTDNLRNTRPIGELACELSHFPLPDQFLVNEGIAPVIMEAETFEDSAKNLKLLLKKLIHAEGVLPEQITVLSPYLHTNPKSTWSQGLLDCTINNKNLSQPMAGHIRVGTIQGFKGLESDVVILVGIDKTAFNRTELLYVGATRAKAALYLLFKK</sequence>
<dbReference type="InterPro" id="IPR027785">
    <property type="entry name" value="UvrD-like_helicase_C"/>
</dbReference>
<dbReference type="GO" id="GO:0005829">
    <property type="term" value="C:cytosol"/>
    <property type="evidence" value="ECO:0007669"/>
    <property type="project" value="TreeGrafter"/>
</dbReference>
<dbReference type="SUPFAM" id="SSF52540">
    <property type="entry name" value="P-loop containing nucleoside triphosphate hydrolases"/>
    <property type="match status" value="1"/>
</dbReference>
<name>A0AAJ2LRC8_9HYPH</name>
<feature type="non-terminal residue" evidence="3">
    <location>
        <position position="1"/>
    </location>
</feature>
<evidence type="ECO:0000313" key="4">
    <source>
        <dbReference type="Proteomes" id="UP001268610"/>
    </source>
</evidence>
<dbReference type="AlphaFoldDB" id="A0AAJ2LRC8"/>
<dbReference type="GO" id="GO:0043138">
    <property type="term" value="F:3'-5' DNA helicase activity"/>
    <property type="evidence" value="ECO:0007669"/>
    <property type="project" value="TreeGrafter"/>
</dbReference>
<dbReference type="PANTHER" id="PTHR11070">
    <property type="entry name" value="UVRD / RECB / PCRA DNA HELICASE FAMILY MEMBER"/>
    <property type="match status" value="1"/>
</dbReference>
<proteinExistence type="predicted"/>